<evidence type="ECO:0000313" key="3">
    <source>
        <dbReference type="Proteomes" id="UP000255515"/>
    </source>
</evidence>
<dbReference type="AlphaFoldDB" id="A0A376C151"/>
<feature type="transmembrane region" description="Helical" evidence="1">
    <location>
        <begin position="86"/>
        <end position="106"/>
    </location>
</feature>
<organism evidence="2 3">
    <name type="scientific">Bergeyella zoohelcum</name>
    <dbReference type="NCBI Taxonomy" id="1015"/>
    <lineage>
        <taxon>Bacteria</taxon>
        <taxon>Pseudomonadati</taxon>
        <taxon>Bacteroidota</taxon>
        <taxon>Flavobacteriia</taxon>
        <taxon>Flavobacteriales</taxon>
        <taxon>Weeksellaceae</taxon>
        <taxon>Bergeyella</taxon>
    </lineage>
</organism>
<reference evidence="2 3" key="1">
    <citation type="submission" date="2018-06" db="EMBL/GenBank/DDBJ databases">
        <authorList>
            <consortium name="Pathogen Informatics"/>
            <person name="Doyle S."/>
        </authorList>
    </citation>
    <scope>NUCLEOTIDE SEQUENCE [LARGE SCALE GENOMIC DNA]</scope>
    <source>
        <strain evidence="2 3">NCTC11661</strain>
    </source>
</reference>
<protein>
    <submittedName>
        <fullName evidence="2">Uncharacterized protein</fullName>
    </submittedName>
</protein>
<feature type="transmembrane region" description="Helical" evidence="1">
    <location>
        <begin position="158"/>
        <end position="176"/>
    </location>
</feature>
<dbReference type="Proteomes" id="UP000255515">
    <property type="component" value="Unassembled WGS sequence"/>
</dbReference>
<name>A0A376C151_9FLAO</name>
<gene>
    <name evidence="2" type="ORF">NCTC11661_00633</name>
</gene>
<keyword evidence="1" id="KW-0812">Transmembrane</keyword>
<keyword evidence="1" id="KW-0472">Membrane</keyword>
<proteinExistence type="predicted"/>
<dbReference type="EMBL" id="UFTJ01000001">
    <property type="protein sequence ID" value="SSZ46970.1"/>
    <property type="molecule type" value="Genomic_DNA"/>
</dbReference>
<feature type="transmembrane region" description="Helical" evidence="1">
    <location>
        <begin position="196"/>
        <end position="216"/>
    </location>
</feature>
<evidence type="ECO:0000256" key="1">
    <source>
        <dbReference type="SAM" id="Phobius"/>
    </source>
</evidence>
<sequence length="237" mass="27681">MTENQHTEIVHYLISKKLSIDIIAEVYDHFVTQITALMAEGHAFEEAFNKTQLTWSEDLKVYWNGSWDLDDKTDLERRMYKAHRKAWLKASFFYSLKAGMVFFAILFLLSRGVEREHFLIGVIILLAVLGTIPFMVFIKHRKTFKMARTFSNYKLNSLQGTMGAGYGLVANLMINLRPSYLIYYDMITDVHQLMRLGFFVITIMIILFGIVSTLVLQYRYIHSMDKISPFLKYLKEG</sequence>
<evidence type="ECO:0000313" key="2">
    <source>
        <dbReference type="EMBL" id="SSZ46970.1"/>
    </source>
</evidence>
<keyword evidence="1" id="KW-1133">Transmembrane helix</keyword>
<accession>A0A376C151</accession>
<feature type="transmembrane region" description="Helical" evidence="1">
    <location>
        <begin position="118"/>
        <end position="138"/>
    </location>
</feature>
<dbReference type="RefSeq" id="WP_002686616.1">
    <property type="nucleotide sequence ID" value="NZ_UFTJ01000001.1"/>
</dbReference>